<gene>
    <name evidence="2" type="primary">LOC118894115</name>
</gene>
<dbReference type="GO" id="GO:0003735">
    <property type="term" value="F:structural constituent of ribosome"/>
    <property type="evidence" value="ECO:0007669"/>
    <property type="project" value="InterPro"/>
</dbReference>
<reference evidence="2" key="1">
    <citation type="submission" date="2025-08" db="UniProtKB">
        <authorList>
            <consortium name="RefSeq"/>
        </authorList>
    </citation>
    <scope>IDENTIFICATION</scope>
    <source>
        <tissue evidence="2">Epidermis and Blubber</tissue>
    </source>
</reference>
<accession>A0A8B8X845</accession>
<dbReference type="GO" id="GO:0005840">
    <property type="term" value="C:ribosome"/>
    <property type="evidence" value="ECO:0007669"/>
    <property type="project" value="InterPro"/>
</dbReference>
<feature type="non-terminal residue" evidence="2">
    <location>
        <position position="1"/>
    </location>
</feature>
<dbReference type="OrthoDB" id="1294322at2759"/>
<dbReference type="GeneID" id="118894115"/>
<dbReference type="Gene3D" id="3.10.20.10">
    <property type="match status" value="1"/>
</dbReference>
<keyword evidence="1" id="KW-1185">Reference proteome</keyword>
<dbReference type="GO" id="GO:0006412">
    <property type="term" value="P:translation"/>
    <property type="evidence" value="ECO:0007669"/>
    <property type="project" value="InterPro"/>
</dbReference>
<dbReference type="RefSeq" id="XP_036705734.1">
    <property type="nucleotide sequence ID" value="XM_036849839.1"/>
</dbReference>
<dbReference type="PANTHER" id="PTHR10052">
    <property type="entry name" value="60S RIBOSOMAL PROTEIN L18A"/>
    <property type="match status" value="1"/>
</dbReference>
<proteinExistence type="predicted"/>
<dbReference type="AlphaFoldDB" id="A0A8B8X845"/>
<dbReference type="KEGG" id="bmus:118894115"/>
<evidence type="ECO:0000313" key="1">
    <source>
        <dbReference type="Proteomes" id="UP000694857"/>
    </source>
</evidence>
<sequence>GTEVQQDQDVGARPRAWAHSIQIMKVEEIAASKCPPPSVKQFHDSKINFQLPHQVLCCQHKPCFTTKRPNTFFYVQALPVPRSAQIKLFG</sequence>
<protein>
    <submittedName>
        <fullName evidence="2">60S ribosomal protein L18a-like</fullName>
    </submittedName>
</protein>
<organism evidence="1 2">
    <name type="scientific">Balaenoptera musculus</name>
    <name type="common">Blue whale</name>
    <dbReference type="NCBI Taxonomy" id="9771"/>
    <lineage>
        <taxon>Eukaryota</taxon>
        <taxon>Metazoa</taxon>
        <taxon>Chordata</taxon>
        <taxon>Craniata</taxon>
        <taxon>Vertebrata</taxon>
        <taxon>Euteleostomi</taxon>
        <taxon>Mammalia</taxon>
        <taxon>Eutheria</taxon>
        <taxon>Laurasiatheria</taxon>
        <taxon>Artiodactyla</taxon>
        <taxon>Whippomorpha</taxon>
        <taxon>Cetacea</taxon>
        <taxon>Mysticeti</taxon>
        <taxon>Balaenopteridae</taxon>
        <taxon>Balaenoptera</taxon>
    </lineage>
</organism>
<evidence type="ECO:0000313" key="2">
    <source>
        <dbReference type="RefSeq" id="XP_036705734.1"/>
    </source>
</evidence>
<name>A0A8B8X845_BALMU</name>
<dbReference type="InterPro" id="IPR021138">
    <property type="entry name" value="Ribosomal_eL20_eukaryotes"/>
</dbReference>
<dbReference type="Proteomes" id="UP000694857">
    <property type="component" value="Chromosome 4"/>
</dbReference>
<dbReference type="SUPFAM" id="SSF160374">
    <property type="entry name" value="RplX-like"/>
    <property type="match status" value="1"/>
</dbReference>